<dbReference type="PROSITE" id="PS00211">
    <property type="entry name" value="ABC_TRANSPORTER_1"/>
    <property type="match status" value="1"/>
</dbReference>
<dbReference type="InterPro" id="IPR017871">
    <property type="entry name" value="ABC_transporter-like_CS"/>
</dbReference>
<dbReference type="FunFam" id="3.40.50.300:FF:000016">
    <property type="entry name" value="Oligopeptide ABC transporter ATP-binding component"/>
    <property type="match status" value="1"/>
</dbReference>
<dbReference type="EMBL" id="CP051680">
    <property type="protein sequence ID" value="QJD83786.1"/>
    <property type="molecule type" value="Genomic_DNA"/>
</dbReference>
<keyword evidence="7" id="KW-0472">Membrane</keyword>
<sequence length="338" mass="37153">MKTLLEVENLSVSFDVYGGEVQAVRDISFEVKEGEAVAIVGESGSGKSVTAQTIMRLIQMPPGKIKSGSVKLGELDLLKLSEKEMRKVRGDQIGMIFQDPMTSLNPTMTVGKQIMEGLVQHQRLSGVMAKARVIELLTMVGIPNPETRLNQYPHQFSGGMRQRVMIAIALACNPFLLIADEPTTALDVTIQAQILTLMKDLQKRLNTSIILITHDLGIVADLCDRVLVMYAGQIVETGTKREIFRNPKHPYTKGLLKSLPRLDQDKSEPLIPIFGTPPDLIKPPQGCGFCSRCEFAMTICETQVPDMTELSTTQSVRCWLQHPYAKQTDSSGGKGAAV</sequence>
<feature type="domain" description="ABC transporter" evidence="8">
    <location>
        <begin position="5"/>
        <end position="256"/>
    </location>
</feature>
<reference evidence="9 10" key="1">
    <citation type="submission" date="2020-04" db="EMBL/GenBank/DDBJ databases">
        <title>Genome sequencing of novel species.</title>
        <authorList>
            <person name="Heo J."/>
            <person name="Kim S.-J."/>
            <person name="Kim J.-S."/>
            <person name="Hong S.-B."/>
            <person name="Kwon S.-W."/>
        </authorList>
    </citation>
    <scope>NUCLEOTIDE SEQUENCE [LARGE SCALE GENOMIC DNA]</scope>
    <source>
        <strain evidence="9 10">MFER-1</strain>
    </source>
</reference>
<dbReference type="NCBIfam" id="TIGR01727">
    <property type="entry name" value="oligo_HPY"/>
    <property type="match status" value="1"/>
</dbReference>
<keyword evidence="4" id="KW-1003">Cell membrane</keyword>
<dbReference type="PROSITE" id="PS50893">
    <property type="entry name" value="ABC_TRANSPORTER_2"/>
    <property type="match status" value="1"/>
</dbReference>
<evidence type="ECO:0000256" key="5">
    <source>
        <dbReference type="ARBA" id="ARBA00022741"/>
    </source>
</evidence>
<dbReference type="InterPro" id="IPR003593">
    <property type="entry name" value="AAA+_ATPase"/>
</dbReference>
<evidence type="ECO:0000313" key="10">
    <source>
        <dbReference type="Proteomes" id="UP000502248"/>
    </source>
</evidence>
<dbReference type="InterPro" id="IPR027417">
    <property type="entry name" value="P-loop_NTPase"/>
</dbReference>
<comment type="similarity">
    <text evidence="2">Belongs to the ABC transporter superfamily.</text>
</comment>
<dbReference type="PANTHER" id="PTHR43297:SF2">
    <property type="entry name" value="DIPEPTIDE TRANSPORT ATP-BINDING PROTEIN DPPD"/>
    <property type="match status" value="1"/>
</dbReference>
<evidence type="ECO:0000313" key="9">
    <source>
        <dbReference type="EMBL" id="QJD83786.1"/>
    </source>
</evidence>
<keyword evidence="6 9" id="KW-0067">ATP-binding</keyword>
<comment type="subcellular location">
    <subcellularLocation>
        <location evidence="1">Cell membrane</location>
        <topology evidence="1">Peripheral membrane protein</topology>
    </subcellularLocation>
</comment>
<dbReference type="Pfam" id="PF08352">
    <property type="entry name" value="oligo_HPY"/>
    <property type="match status" value="1"/>
</dbReference>
<evidence type="ECO:0000256" key="6">
    <source>
        <dbReference type="ARBA" id="ARBA00022840"/>
    </source>
</evidence>
<evidence type="ECO:0000256" key="1">
    <source>
        <dbReference type="ARBA" id="ARBA00004202"/>
    </source>
</evidence>
<dbReference type="GO" id="GO:0016887">
    <property type="term" value="F:ATP hydrolysis activity"/>
    <property type="evidence" value="ECO:0007669"/>
    <property type="project" value="InterPro"/>
</dbReference>
<dbReference type="Pfam" id="PF00005">
    <property type="entry name" value="ABC_tran"/>
    <property type="match status" value="1"/>
</dbReference>
<dbReference type="InterPro" id="IPR003439">
    <property type="entry name" value="ABC_transporter-like_ATP-bd"/>
</dbReference>
<keyword evidence="10" id="KW-1185">Reference proteome</keyword>
<dbReference type="RefSeq" id="WP_169280073.1">
    <property type="nucleotide sequence ID" value="NZ_CP051680.1"/>
</dbReference>
<dbReference type="AlphaFoldDB" id="A0A7Z2VID1"/>
<name>A0A7Z2VID1_9BACL</name>
<dbReference type="GO" id="GO:0005524">
    <property type="term" value="F:ATP binding"/>
    <property type="evidence" value="ECO:0007669"/>
    <property type="project" value="UniProtKB-KW"/>
</dbReference>
<protein>
    <submittedName>
        <fullName evidence="9">ABC transporter ATP-binding protein</fullName>
    </submittedName>
</protein>
<evidence type="ECO:0000256" key="2">
    <source>
        <dbReference type="ARBA" id="ARBA00005417"/>
    </source>
</evidence>
<dbReference type="InterPro" id="IPR050388">
    <property type="entry name" value="ABC_Ni/Peptide_Import"/>
</dbReference>
<proteinExistence type="inferred from homology"/>
<dbReference type="Gene3D" id="3.40.50.300">
    <property type="entry name" value="P-loop containing nucleotide triphosphate hydrolases"/>
    <property type="match status" value="1"/>
</dbReference>
<dbReference type="Proteomes" id="UP000502248">
    <property type="component" value="Chromosome"/>
</dbReference>
<dbReference type="GO" id="GO:0005886">
    <property type="term" value="C:plasma membrane"/>
    <property type="evidence" value="ECO:0007669"/>
    <property type="project" value="UniProtKB-SubCell"/>
</dbReference>
<evidence type="ECO:0000256" key="4">
    <source>
        <dbReference type="ARBA" id="ARBA00022475"/>
    </source>
</evidence>
<dbReference type="SMART" id="SM00382">
    <property type="entry name" value="AAA"/>
    <property type="match status" value="1"/>
</dbReference>
<keyword evidence="5" id="KW-0547">Nucleotide-binding</keyword>
<accession>A0A7Z2VID1</accession>
<evidence type="ECO:0000259" key="8">
    <source>
        <dbReference type="PROSITE" id="PS50893"/>
    </source>
</evidence>
<dbReference type="PANTHER" id="PTHR43297">
    <property type="entry name" value="OLIGOPEPTIDE TRANSPORT ATP-BINDING PROTEIN APPD"/>
    <property type="match status" value="1"/>
</dbReference>
<keyword evidence="3" id="KW-0813">Transport</keyword>
<gene>
    <name evidence="9" type="ORF">HH215_11750</name>
</gene>
<dbReference type="SUPFAM" id="SSF52540">
    <property type="entry name" value="P-loop containing nucleoside triphosphate hydrolases"/>
    <property type="match status" value="1"/>
</dbReference>
<dbReference type="KEGG" id="cheb:HH215_11750"/>
<evidence type="ECO:0000256" key="3">
    <source>
        <dbReference type="ARBA" id="ARBA00022448"/>
    </source>
</evidence>
<dbReference type="GO" id="GO:0015833">
    <property type="term" value="P:peptide transport"/>
    <property type="evidence" value="ECO:0007669"/>
    <property type="project" value="InterPro"/>
</dbReference>
<dbReference type="CDD" id="cd03257">
    <property type="entry name" value="ABC_NikE_OppD_transporters"/>
    <property type="match status" value="1"/>
</dbReference>
<dbReference type="InterPro" id="IPR013563">
    <property type="entry name" value="Oligopep_ABC_C"/>
</dbReference>
<evidence type="ECO:0000256" key="7">
    <source>
        <dbReference type="ARBA" id="ARBA00023136"/>
    </source>
</evidence>
<organism evidence="9 10">
    <name type="scientific">Cohnella herbarum</name>
    <dbReference type="NCBI Taxonomy" id="2728023"/>
    <lineage>
        <taxon>Bacteria</taxon>
        <taxon>Bacillati</taxon>
        <taxon>Bacillota</taxon>
        <taxon>Bacilli</taxon>
        <taxon>Bacillales</taxon>
        <taxon>Paenibacillaceae</taxon>
        <taxon>Cohnella</taxon>
    </lineage>
</organism>